<protein>
    <recommendedName>
        <fullName evidence="8">Ribonuclease VapC</fullName>
        <shortName evidence="8">RNase VapC</shortName>
        <ecNumber evidence="8">3.1.-.-</ecNumber>
    </recommendedName>
    <alternativeName>
        <fullName evidence="8">Toxin VapC</fullName>
    </alternativeName>
</protein>
<dbReference type="InterPro" id="IPR002716">
    <property type="entry name" value="PIN_dom"/>
</dbReference>
<proteinExistence type="inferred from homology"/>
<keyword evidence="2 8" id="KW-1277">Toxin-antitoxin system</keyword>
<evidence type="ECO:0000256" key="6">
    <source>
        <dbReference type="ARBA" id="ARBA00022842"/>
    </source>
</evidence>
<sequence length="140" mass="15721">MSATYLVDTSAFMRLSAQPQLQKAWNDQMAAGRLALCPLTELEILYTAQSMEHRRQLQETFAAFYVWVPISDRAIDRAADVQEDMTKQGMQRSAGAIDLLVAATAEEHRMTVLHYDRDFANVARVTGQSVEWIAEPGTVN</sequence>
<evidence type="ECO:0000256" key="5">
    <source>
        <dbReference type="ARBA" id="ARBA00022801"/>
    </source>
</evidence>
<comment type="caution">
    <text evidence="10">The sequence shown here is derived from an EMBL/GenBank/DDBJ whole genome shotgun (WGS) entry which is preliminary data.</text>
</comment>
<evidence type="ECO:0000256" key="4">
    <source>
        <dbReference type="ARBA" id="ARBA00022723"/>
    </source>
</evidence>
<feature type="domain" description="PIN" evidence="9">
    <location>
        <begin position="5"/>
        <end position="124"/>
    </location>
</feature>
<dbReference type="InterPro" id="IPR029060">
    <property type="entry name" value="PIN-like_dom_sf"/>
</dbReference>
<evidence type="ECO:0000256" key="3">
    <source>
        <dbReference type="ARBA" id="ARBA00022722"/>
    </source>
</evidence>
<comment type="cofactor">
    <cofactor evidence="1 8">
        <name>Mg(2+)</name>
        <dbReference type="ChEBI" id="CHEBI:18420"/>
    </cofactor>
</comment>
<dbReference type="InterPro" id="IPR050556">
    <property type="entry name" value="Type_II_TA_system_RNase"/>
</dbReference>
<comment type="similarity">
    <text evidence="7 8">Belongs to the PINc/VapC protein family.</text>
</comment>
<accession>A0ABV8J6W6</accession>
<dbReference type="PANTHER" id="PTHR33653">
    <property type="entry name" value="RIBONUCLEASE VAPC2"/>
    <property type="match status" value="1"/>
</dbReference>
<dbReference type="EC" id="3.1.-.-" evidence="8"/>
<dbReference type="HAMAP" id="MF_00265">
    <property type="entry name" value="VapC_Nob1"/>
    <property type="match status" value="1"/>
</dbReference>
<evidence type="ECO:0000313" key="11">
    <source>
        <dbReference type="Proteomes" id="UP001595867"/>
    </source>
</evidence>
<keyword evidence="4 8" id="KW-0479">Metal-binding</keyword>
<evidence type="ECO:0000256" key="1">
    <source>
        <dbReference type="ARBA" id="ARBA00001946"/>
    </source>
</evidence>
<reference evidence="11" key="1">
    <citation type="journal article" date="2019" name="Int. J. Syst. Evol. Microbiol.">
        <title>The Global Catalogue of Microorganisms (GCM) 10K type strain sequencing project: providing services to taxonomists for standard genome sequencing and annotation.</title>
        <authorList>
            <consortium name="The Broad Institute Genomics Platform"/>
            <consortium name="The Broad Institute Genome Sequencing Center for Infectious Disease"/>
            <person name="Wu L."/>
            <person name="Ma J."/>
        </authorList>
    </citation>
    <scope>NUCLEOTIDE SEQUENCE [LARGE SCALE GENOMIC DNA]</scope>
    <source>
        <strain evidence="11">TBRC 5832</strain>
    </source>
</reference>
<keyword evidence="5 8" id="KW-0378">Hydrolase</keyword>
<evidence type="ECO:0000313" key="10">
    <source>
        <dbReference type="EMBL" id="MFC4072348.1"/>
    </source>
</evidence>
<evidence type="ECO:0000256" key="8">
    <source>
        <dbReference type="HAMAP-Rule" id="MF_00265"/>
    </source>
</evidence>
<comment type="function">
    <text evidence="8">Toxic component of a toxin-antitoxin (TA) system. An RNase.</text>
</comment>
<dbReference type="RefSeq" id="WP_378073226.1">
    <property type="nucleotide sequence ID" value="NZ_JBHSBL010000035.1"/>
</dbReference>
<keyword evidence="11" id="KW-1185">Reference proteome</keyword>
<keyword evidence="6 8" id="KW-0460">Magnesium</keyword>
<evidence type="ECO:0000256" key="7">
    <source>
        <dbReference type="ARBA" id="ARBA00038093"/>
    </source>
</evidence>
<dbReference type="InterPro" id="IPR022907">
    <property type="entry name" value="VapC_family"/>
</dbReference>
<dbReference type="SUPFAM" id="SSF88723">
    <property type="entry name" value="PIN domain-like"/>
    <property type="match status" value="1"/>
</dbReference>
<dbReference type="Pfam" id="PF01850">
    <property type="entry name" value="PIN"/>
    <property type="match status" value="1"/>
</dbReference>
<evidence type="ECO:0000259" key="9">
    <source>
        <dbReference type="Pfam" id="PF01850"/>
    </source>
</evidence>
<evidence type="ECO:0000256" key="2">
    <source>
        <dbReference type="ARBA" id="ARBA00022649"/>
    </source>
</evidence>
<dbReference type="CDD" id="cd18755">
    <property type="entry name" value="PIN_MtVapC3_VapC21-like"/>
    <property type="match status" value="1"/>
</dbReference>
<dbReference type="Proteomes" id="UP001595867">
    <property type="component" value="Unassembled WGS sequence"/>
</dbReference>
<feature type="binding site" evidence="8">
    <location>
        <position position="98"/>
    </location>
    <ligand>
        <name>Mg(2+)</name>
        <dbReference type="ChEBI" id="CHEBI:18420"/>
    </ligand>
</feature>
<gene>
    <name evidence="8" type="primary">vapC</name>
    <name evidence="10" type="ORF">ACFO0C_46105</name>
</gene>
<organism evidence="10 11">
    <name type="scientific">Actinoplanes subglobosus</name>
    <dbReference type="NCBI Taxonomy" id="1547892"/>
    <lineage>
        <taxon>Bacteria</taxon>
        <taxon>Bacillati</taxon>
        <taxon>Actinomycetota</taxon>
        <taxon>Actinomycetes</taxon>
        <taxon>Micromonosporales</taxon>
        <taxon>Micromonosporaceae</taxon>
        <taxon>Actinoplanes</taxon>
    </lineage>
</organism>
<dbReference type="Gene3D" id="3.40.50.1010">
    <property type="entry name" value="5'-nuclease"/>
    <property type="match status" value="1"/>
</dbReference>
<dbReference type="EMBL" id="JBHSBL010000035">
    <property type="protein sequence ID" value="MFC4072348.1"/>
    <property type="molecule type" value="Genomic_DNA"/>
</dbReference>
<name>A0ABV8J6W6_9ACTN</name>
<feature type="binding site" evidence="8">
    <location>
        <position position="8"/>
    </location>
    <ligand>
        <name>Mg(2+)</name>
        <dbReference type="ChEBI" id="CHEBI:18420"/>
    </ligand>
</feature>
<keyword evidence="8" id="KW-0800">Toxin</keyword>
<keyword evidence="3 8" id="KW-0540">Nuclease</keyword>
<dbReference type="PANTHER" id="PTHR33653:SF1">
    <property type="entry name" value="RIBONUCLEASE VAPC2"/>
    <property type="match status" value="1"/>
</dbReference>